<dbReference type="EMBL" id="MGDT01000007">
    <property type="protein sequence ID" value="OGL66525.1"/>
    <property type="molecule type" value="Genomic_DNA"/>
</dbReference>
<dbReference type="Proteomes" id="UP000177885">
    <property type="component" value="Unassembled WGS sequence"/>
</dbReference>
<comment type="caution">
    <text evidence="1">The sequence shown here is derived from an EMBL/GenBank/DDBJ whole genome shotgun (WGS) entry which is preliminary data.</text>
</comment>
<protein>
    <submittedName>
        <fullName evidence="1">Uncharacterized protein</fullName>
    </submittedName>
</protein>
<dbReference type="AlphaFoldDB" id="A0A1F7TKN5"/>
<dbReference type="STRING" id="1802385.A2856_02430"/>
<accession>A0A1F7TKN5</accession>
<evidence type="ECO:0000313" key="1">
    <source>
        <dbReference type="EMBL" id="OGL66525.1"/>
    </source>
</evidence>
<sequence>MTENLIVDREELFQEIVELGRTEGINDQEAYNDLVDETVERHRDWGEMHDDSSTVGLSEALRGRWADYRAALGLDAEQPQL</sequence>
<evidence type="ECO:0000313" key="2">
    <source>
        <dbReference type="Proteomes" id="UP000177885"/>
    </source>
</evidence>
<proteinExistence type="predicted"/>
<name>A0A1F7TKN5_9BACT</name>
<reference evidence="1 2" key="1">
    <citation type="journal article" date="2016" name="Nat. Commun.">
        <title>Thousands of microbial genomes shed light on interconnected biogeochemical processes in an aquifer system.</title>
        <authorList>
            <person name="Anantharaman K."/>
            <person name="Brown C.T."/>
            <person name="Hug L.A."/>
            <person name="Sharon I."/>
            <person name="Castelle C.J."/>
            <person name="Probst A.J."/>
            <person name="Thomas B.C."/>
            <person name="Singh A."/>
            <person name="Wilkins M.J."/>
            <person name="Karaoz U."/>
            <person name="Brodie E.L."/>
            <person name="Williams K.H."/>
            <person name="Hubbard S.S."/>
            <person name="Banfield J.F."/>
        </authorList>
    </citation>
    <scope>NUCLEOTIDE SEQUENCE [LARGE SCALE GENOMIC DNA]</scope>
</reference>
<gene>
    <name evidence="1" type="ORF">A2856_02430</name>
</gene>
<organism evidence="1 2">
    <name type="scientific">Candidatus Uhrbacteria bacterium RIFCSPHIGHO2_01_FULL_63_20</name>
    <dbReference type="NCBI Taxonomy" id="1802385"/>
    <lineage>
        <taxon>Bacteria</taxon>
        <taxon>Candidatus Uhriibacteriota</taxon>
    </lineage>
</organism>